<comment type="function">
    <text evidence="5">Has a role in nuclear-cytoplasmic transport of proteins and mRNAs.</text>
</comment>
<dbReference type="GO" id="GO:0005737">
    <property type="term" value="C:cytoplasm"/>
    <property type="evidence" value="ECO:0007669"/>
    <property type="project" value="UniProtKB-SubCell"/>
</dbReference>
<dbReference type="GO" id="GO:0015031">
    <property type="term" value="P:protein transport"/>
    <property type="evidence" value="ECO:0007669"/>
    <property type="project" value="UniProtKB-KW"/>
</dbReference>
<evidence type="ECO:0000256" key="2">
    <source>
        <dbReference type="ARBA" id="ARBA00022927"/>
    </source>
</evidence>
<keyword evidence="1 5" id="KW-0813">Transport</keyword>
<dbReference type="PROSITE" id="PS50177">
    <property type="entry name" value="NTF2_DOMAIN"/>
    <property type="match status" value="1"/>
</dbReference>
<dbReference type="InterPro" id="IPR045875">
    <property type="entry name" value="NTF2"/>
</dbReference>
<dbReference type="InterPro" id="IPR032710">
    <property type="entry name" value="NTF2-like_dom_sf"/>
</dbReference>
<dbReference type="OrthoDB" id="25408at2759"/>
<accession>A0A0M5J332</accession>
<dbReference type="SMR" id="A0A0M5J332"/>
<dbReference type="FunFam" id="3.10.450.50:FF:000006">
    <property type="entry name" value="NTF2-related export protein 2 isoform 1"/>
    <property type="match status" value="1"/>
</dbReference>
<protein>
    <recommendedName>
        <fullName evidence="4 5">NTF2-related export protein</fullName>
    </recommendedName>
</protein>
<dbReference type="SUPFAM" id="SSF54427">
    <property type="entry name" value="NTF2-like"/>
    <property type="match status" value="1"/>
</dbReference>
<evidence type="ECO:0000313" key="8">
    <source>
        <dbReference type="Proteomes" id="UP000494163"/>
    </source>
</evidence>
<dbReference type="OMA" id="CRIDVIC"/>
<proteinExistence type="predicted"/>
<evidence type="ECO:0000256" key="5">
    <source>
        <dbReference type="RuleBase" id="RU369002"/>
    </source>
</evidence>
<dbReference type="CDD" id="cd00780">
    <property type="entry name" value="NTF2"/>
    <property type="match status" value="1"/>
</dbReference>
<keyword evidence="5" id="KW-0963">Cytoplasm</keyword>
<dbReference type="GO" id="GO:0051028">
    <property type="term" value="P:mRNA transport"/>
    <property type="evidence" value="ECO:0007669"/>
    <property type="project" value="UniProtKB-UniRule"/>
</dbReference>
<dbReference type="InterPro" id="IPR018222">
    <property type="entry name" value="Nuclear_transport_factor_2_euk"/>
</dbReference>
<evidence type="ECO:0000259" key="6">
    <source>
        <dbReference type="PROSITE" id="PS50177"/>
    </source>
</evidence>
<reference evidence="7 8" key="1">
    <citation type="submission" date="2015-08" db="EMBL/GenBank/DDBJ databases">
        <title>Ancestral chromatin configuration constrains chromatin evolution on differentiating sex chromosomes in Drosophila.</title>
        <authorList>
            <person name="Zhou Q."/>
            <person name="Bachtrog D."/>
        </authorList>
    </citation>
    <scope>NUCLEOTIDE SEQUENCE [LARGE SCALE GENOMIC DNA]</scope>
    <source>
        <tissue evidence="7">Whole larvae</tissue>
    </source>
</reference>
<dbReference type="PANTHER" id="PTHR12612">
    <property type="entry name" value="NUCLEAR TRANSPORT FACTOR 2"/>
    <property type="match status" value="1"/>
</dbReference>
<organism evidence="7 8">
    <name type="scientific">Drosophila busckii</name>
    <name type="common">Fruit fly</name>
    <dbReference type="NCBI Taxonomy" id="30019"/>
    <lineage>
        <taxon>Eukaryota</taxon>
        <taxon>Metazoa</taxon>
        <taxon>Ecdysozoa</taxon>
        <taxon>Arthropoda</taxon>
        <taxon>Hexapoda</taxon>
        <taxon>Insecta</taxon>
        <taxon>Pterygota</taxon>
        <taxon>Neoptera</taxon>
        <taxon>Endopterygota</taxon>
        <taxon>Diptera</taxon>
        <taxon>Brachycera</taxon>
        <taxon>Muscomorpha</taxon>
        <taxon>Ephydroidea</taxon>
        <taxon>Drosophilidae</taxon>
        <taxon>Drosophila</taxon>
    </lineage>
</organism>
<dbReference type="EMBL" id="CP012528">
    <property type="protein sequence ID" value="ALC48574.1"/>
    <property type="molecule type" value="Genomic_DNA"/>
</dbReference>
<gene>
    <name evidence="7" type="ORF">Dbus_chrXg430</name>
</gene>
<comment type="subcellular location">
    <subcellularLocation>
        <location evidence="5">Cytoplasm</location>
    </subcellularLocation>
    <subcellularLocation>
        <location evidence="5">Nucleus</location>
    </subcellularLocation>
</comment>
<sequence>MNELRTKVESANRTAEDFTRLYYASLDNRRHQLGRLYIDDATLSWRGNGAKGRVNIERFLLELPQSQHQLTTLDAQPIVDNAVGSQTTYLIMTGGTVKFSDQPVRSFNQNFVITAENDKWKIASDCYRLQEPVSKYDD</sequence>
<evidence type="ECO:0000256" key="1">
    <source>
        <dbReference type="ARBA" id="ARBA00022448"/>
    </source>
</evidence>
<dbReference type="Pfam" id="PF02136">
    <property type="entry name" value="NTF2"/>
    <property type="match status" value="1"/>
</dbReference>
<evidence type="ECO:0000256" key="4">
    <source>
        <dbReference type="ARBA" id="ARBA00070836"/>
    </source>
</evidence>
<dbReference type="GO" id="GO:0006913">
    <property type="term" value="P:nucleocytoplasmic transport"/>
    <property type="evidence" value="ECO:0007669"/>
    <property type="project" value="UniProtKB-UniRule"/>
</dbReference>
<keyword evidence="8" id="KW-1185">Reference proteome</keyword>
<dbReference type="GO" id="GO:0005634">
    <property type="term" value="C:nucleus"/>
    <property type="evidence" value="ECO:0007669"/>
    <property type="project" value="UniProtKB-SubCell"/>
</dbReference>
<keyword evidence="2 5" id="KW-0653">Protein transport</keyword>
<dbReference type="Proteomes" id="UP000494163">
    <property type="component" value="Chromosome X"/>
</dbReference>
<name>A0A0M5J332_DROBS</name>
<evidence type="ECO:0000256" key="3">
    <source>
        <dbReference type="ARBA" id="ARBA00023242"/>
    </source>
</evidence>
<dbReference type="InterPro" id="IPR002075">
    <property type="entry name" value="NTF2_dom"/>
</dbReference>
<evidence type="ECO:0000313" key="7">
    <source>
        <dbReference type="EMBL" id="ALC48574.1"/>
    </source>
</evidence>
<keyword evidence="3 5" id="KW-0539">Nucleus</keyword>
<feature type="domain" description="NTF2" evidence="6">
    <location>
        <begin position="14"/>
        <end position="129"/>
    </location>
</feature>
<dbReference type="Gene3D" id="3.10.450.50">
    <property type="match status" value="1"/>
</dbReference>
<dbReference type="STRING" id="30019.A0A0M5J332"/>
<dbReference type="AlphaFoldDB" id="A0A0M5J332"/>